<dbReference type="Pfam" id="PF05659">
    <property type="entry name" value="RPW8"/>
    <property type="match status" value="1"/>
</dbReference>
<dbReference type="RefSeq" id="XP_010503717.1">
    <property type="nucleotide sequence ID" value="XM_010505415.2"/>
</dbReference>
<feature type="domain" description="RPW8" evidence="2">
    <location>
        <begin position="1"/>
        <end position="153"/>
    </location>
</feature>
<dbReference type="Proteomes" id="UP000694864">
    <property type="component" value="Chromosome 4"/>
</dbReference>
<keyword evidence="3" id="KW-1185">Reference proteome</keyword>
<proteinExistence type="predicted"/>
<evidence type="ECO:0000313" key="4">
    <source>
        <dbReference type="RefSeq" id="XP_010503717.1"/>
    </source>
</evidence>
<feature type="region of interest" description="Disordered" evidence="1">
    <location>
        <begin position="157"/>
        <end position="196"/>
    </location>
</feature>
<feature type="compositionally biased region" description="Acidic residues" evidence="1">
    <location>
        <begin position="168"/>
        <end position="180"/>
    </location>
</feature>
<dbReference type="GeneID" id="104780874"/>
<evidence type="ECO:0000259" key="2">
    <source>
        <dbReference type="PROSITE" id="PS51153"/>
    </source>
</evidence>
<name>A0ABM0YNR4_CAMSA</name>
<dbReference type="InterPro" id="IPR008808">
    <property type="entry name" value="Powdery_mildew-R_dom"/>
</dbReference>
<gene>
    <name evidence="4" type="primary">LOC104780874</name>
</gene>
<feature type="compositionally biased region" description="Low complexity" evidence="1">
    <location>
        <begin position="157"/>
        <end position="166"/>
    </location>
</feature>
<evidence type="ECO:0000256" key="1">
    <source>
        <dbReference type="SAM" id="MobiDB-lite"/>
    </source>
</evidence>
<protein>
    <submittedName>
        <fullName evidence="4">RPW8-like protein 3</fullName>
    </submittedName>
</protein>
<accession>A0ABM0YNR4</accession>
<evidence type="ECO:0000313" key="3">
    <source>
        <dbReference type="Proteomes" id="UP000694864"/>
    </source>
</evidence>
<reference evidence="3" key="1">
    <citation type="journal article" date="2014" name="Nat. Commun.">
        <title>The emerging biofuel crop Camelina sativa retains a highly undifferentiated hexaploid genome structure.</title>
        <authorList>
            <person name="Kagale S."/>
            <person name="Koh C."/>
            <person name="Nixon J."/>
            <person name="Bollina V."/>
            <person name="Clarke W.E."/>
            <person name="Tuteja R."/>
            <person name="Spillane C."/>
            <person name="Robinson S.J."/>
            <person name="Links M.G."/>
            <person name="Clarke C."/>
            <person name="Higgins E.E."/>
            <person name="Huebert T."/>
            <person name="Sharpe A.G."/>
            <person name="Parkin I.A."/>
        </authorList>
    </citation>
    <scope>NUCLEOTIDE SEQUENCE [LARGE SCALE GENOMIC DNA]</scope>
    <source>
        <strain evidence="3">cv. DH55</strain>
    </source>
</reference>
<organism evidence="3 4">
    <name type="scientific">Camelina sativa</name>
    <name type="common">False flax</name>
    <name type="synonym">Myagrum sativum</name>
    <dbReference type="NCBI Taxonomy" id="90675"/>
    <lineage>
        <taxon>Eukaryota</taxon>
        <taxon>Viridiplantae</taxon>
        <taxon>Streptophyta</taxon>
        <taxon>Embryophyta</taxon>
        <taxon>Tracheophyta</taxon>
        <taxon>Spermatophyta</taxon>
        <taxon>Magnoliopsida</taxon>
        <taxon>eudicotyledons</taxon>
        <taxon>Gunneridae</taxon>
        <taxon>Pentapetalae</taxon>
        <taxon>rosids</taxon>
        <taxon>malvids</taxon>
        <taxon>Brassicales</taxon>
        <taxon>Brassicaceae</taxon>
        <taxon>Camelineae</taxon>
        <taxon>Camelina</taxon>
    </lineage>
</organism>
<dbReference type="PROSITE" id="PS51153">
    <property type="entry name" value="RPW8"/>
    <property type="match status" value="1"/>
</dbReference>
<reference evidence="4" key="2">
    <citation type="submission" date="2025-08" db="UniProtKB">
        <authorList>
            <consortium name="RefSeq"/>
        </authorList>
    </citation>
    <scope>IDENTIFICATION</scope>
    <source>
        <tissue evidence="4">Leaf</tissue>
    </source>
</reference>
<sequence>MSVVEIVAGPALGYALQALHYAIKRAIDRSLTSAYIFDRLDATIFKITTLVAQVDKLSEEVEDPLRKVIEDLKHLLEKAVSLVEAYAQLRRRNLLKKFRYQRRIKELDASLRWMVNVDVQVNQWVDIKELLAKMSEMKTKLEENTRQQTNFTCFKSSNSISQSSNQDIVEETDQSSEETAECSSDGSKSKIDIQIRWSSRKQNKDHEIRFVMK</sequence>